<organism evidence="1">
    <name type="scientific">bioreactor metagenome</name>
    <dbReference type="NCBI Taxonomy" id="1076179"/>
    <lineage>
        <taxon>unclassified sequences</taxon>
        <taxon>metagenomes</taxon>
        <taxon>ecological metagenomes</taxon>
    </lineage>
</organism>
<name>A0A645GLM8_9ZZZZ</name>
<dbReference type="EMBL" id="VSSQ01077798">
    <property type="protein sequence ID" value="MPN27787.1"/>
    <property type="molecule type" value="Genomic_DNA"/>
</dbReference>
<evidence type="ECO:0000313" key="1">
    <source>
        <dbReference type="EMBL" id="MPN27787.1"/>
    </source>
</evidence>
<comment type="caution">
    <text evidence="1">The sequence shown here is derived from an EMBL/GenBank/DDBJ whole genome shotgun (WGS) entry which is preliminary data.</text>
</comment>
<protein>
    <submittedName>
        <fullName evidence="1">Uncharacterized protein</fullName>
    </submittedName>
</protein>
<accession>A0A645GLM8</accession>
<reference evidence="1" key="1">
    <citation type="submission" date="2019-08" db="EMBL/GenBank/DDBJ databases">
        <authorList>
            <person name="Kucharzyk K."/>
            <person name="Murdoch R.W."/>
            <person name="Higgins S."/>
            <person name="Loffler F."/>
        </authorList>
    </citation>
    <scope>NUCLEOTIDE SEQUENCE</scope>
</reference>
<gene>
    <name evidence="1" type="ORF">SDC9_175221</name>
</gene>
<proteinExistence type="predicted"/>
<sequence length="91" mass="10104">MVVHTITQAYNFECFFGSLDAIFGTQAIVHQRQHDVLKGCGSRQQVELLKHKSDLVGTQVSKLVFGHLLHFLAIDIVRTSGGNIQTAQNCH</sequence>
<dbReference type="AlphaFoldDB" id="A0A645GLM8"/>